<dbReference type="Proteomes" id="UP001595075">
    <property type="component" value="Unassembled WGS sequence"/>
</dbReference>
<proteinExistence type="predicted"/>
<organism evidence="2 3">
    <name type="scientific">Oculimacula yallundae</name>
    <dbReference type="NCBI Taxonomy" id="86028"/>
    <lineage>
        <taxon>Eukaryota</taxon>
        <taxon>Fungi</taxon>
        <taxon>Dikarya</taxon>
        <taxon>Ascomycota</taxon>
        <taxon>Pezizomycotina</taxon>
        <taxon>Leotiomycetes</taxon>
        <taxon>Helotiales</taxon>
        <taxon>Ploettnerulaceae</taxon>
        <taxon>Oculimacula</taxon>
    </lineage>
</organism>
<keyword evidence="3" id="KW-1185">Reference proteome</keyword>
<dbReference type="EMBL" id="JAZHXI010000001">
    <property type="protein sequence ID" value="KAL2075080.1"/>
    <property type="molecule type" value="Genomic_DNA"/>
</dbReference>
<feature type="domain" description="2EXR" evidence="1">
    <location>
        <begin position="147"/>
        <end position="226"/>
    </location>
</feature>
<name>A0ABR4CYX4_9HELO</name>
<evidence type="ECO:0000313" key="2">
    <source>
        <dbReference type="EMBL" id="KAL2075080.1"/>
    </source>
</evidence>
<sequence length="348" mass="39377">MTSAQHEAVHLQADQKKAPLLLELKFFVENFSCPDSSTLPHCCPVIASAKSKHFSDRRSHRLARSKGFTKFEPLAVVRQIEPIWCWFLQERVNLMSFPLFTHARSVRIQVEGQPRENTLSFSHGAEMDSTSVYLNDLLSSNLQPRTFELFPLLPFELQLHIWTLAFEERRVIPVYIAPASHTPACALMRFLRSTPGPGIPYTETHTRPLPSLKTAPYACRASFDIYKRLYRSMSLMRGDRAIVEAKFSHQDVIFFKMGLSSKMHTHLSLTAFVRFQPEAAKWLKRIALETIGDLEILVPVLKGFQSLEEVVIVLPAARDVDLSTCNLTDALENFGGLESESMGAGIDD</sequence>
<dbReference type="PANTHER" id="PTHR35910">
    <property type="entry name" value="2EXR DOMAIN-CONTAINING PROTEIN"/>
    <property type="match status" value="1"/>
</dbReference>
<accession>A0ABR4CYX4</accession>
<protein>
    <recommendedName>
        <fullName evidence="1">2EXR domain-containing protein</fullName>
    </recommendedName>
</protein>
<gene>
    <name evidence="2" type="ORF">VTL71DRAFT_22</name>
</gene>
<evidence type="ECO:0000259" key="1">
    <source>
        <dbReference type="Pfam" id="PF20150"/>
    </source>
</evidence>
<dbReference type="Pfam" id="PF20150">
    <property type="entry name" value="2EXR"/>
    <property type="match status" value="1"/>
</dbReference>
<reference evidence="2 3" key="1">
    <citation type="journal article" date="2024" name="Commun. Biol.">
        <title>Comparative genomic analysis of thermophilic fungi reveals convergent evolutionary adaptations and gene losses.</title>
        <authorList>
            <person name="Steindorff A.S."/>
            <person name="Aguilar-Pontes M.V."/>
            <person name="Robinson A.J."/>
            <person name="Andreopoulos B."/>
            <person name="LaButti K."/>
            <person name="Kuo A."/>
            <person name="Mondo S."/>
            <person name="Riley R."/>
            <person name="Otillar R."/>
            <person name="Haridas S."/>
            <person name="Lipzen A."/>
            <person name="Grimwood J."/>
            <person name="Schmutz J."/>
            <person name="Clum A."/>
            <person name="Reid I.D."/>
            <person name="Moisan M.C."/>
            <person name="Butler G."/>
            <person name="Nguyen T.T.M."/>
            <person name="Dewar K."/>
            <person name="Conant G."/>
            <person name="Drula E."/>
            <person name="Henrissat B."/>
            <person name="Hansel C."/>
            <person name="Singer S."/>
            <person name="Hutchinson M.I."/>
            <person name="de Vries R.P."/>
            <person name="Natvig D.O."/>
            <person name="Powell A.J."/>
            <person name="Tsang A."/>
            <person name="Grigoriev I.V."/>
        </authorList>
    </citation>
    <scope>NUCLEOTIDE SEQUENCE [LARGE SCALE GENOMIC DNA]</scope>
    <source>
        <strain evidence="2 3">CBS 494.80</strain>
    </source>
</reference>
<dbReference type="InterPro" id="IPR045518">
    <property type="entry name" value="2EXR"/>
</dbReference>
<dbReference type="PANTHER" id="PTHR35910:SF6">
    <property type="entry name" value="2EXR DOMAIN-CONTAINING PROTEIN"/>
    <property type="match status" value="1"/>
</dbReference>
<evidence type="ECO:0000313" key="3">
    <source>
        <dbReference type="Proteomes" id="UP001595075"/>
    </source>
</evidence>
<comment type="caution">
    <text evidence="2">The sequence shown here is derived from an EMBL/GenBank/DDBJ whole genome shotgun (WGS) entry which is preliminary data.</text>
</comment>